<dbReference type="InterPro" id="IPR002123">
    <property type="entry name" value="Plipid/glycerol_acylTrfase"/>
</dbReference>
<evidence type="ECO:0000313" key="8">
    <source>
        <dbReference type="EMBL" id="RSH79521.1"/>
    </source>
</evidence>
<feature type="compositionally biased region" description="Basic and acidic residues" evidence="5">
    <location>
        <begin position="275"/>
        <end position="287"/>
    </location>
</feature>
<keyword evidence="6" id="KW-1133">Transmembrane helix</keyword>
<dbReference type="GO" id="GO:0005783">
    <property type="term" value="C:endoplasmic reticulum"/>
    <property type="evidence" value="ECO:0007669"/>
    <property type="project" value="TreeGrafter"/>
</dbReference>
<evidence type="ECO:0000313" key="9">
    <source>
        <dbReference type="Proteomes" id="UP000279236"/>
    </source>
</evidence>
<feature type="compositionally biased region" description="Polar residues" evidence="5">
    <location>
        <begin position="256"/>
        <end position="273"/>
    </location>
</feature>
<evidence type="ECO:0000259" key="7">
    <source>
        <dbReference type="SMART" id="SM00563"/>
    </source>
</evidence>
<keyword evidence="2 4" id="KW-0808">Transferase</keyword>
<feature type="domain" description="Phospholipid/glycerol acyltransferase" evidence="7">
    <location>
        <begin position="78"/>
        <end position="195"/>
    </location>
</feature>
<dbReference type="CDD" id="cd07989">
    <property type="entry name" value="LPLAT_AGPAT-like"/>
    <property type="match status" value="1"/>
</dbReference>
<name>A0A427XKW7_9TREE</name>
<keyword evidence="9" id="KW-1185">Reference proteome</keyword>
<evidence type="ECO:0000256" key="6">
    <source>
        <dbReference type="SAM" id="Phobius"/>
    </source>
</evidence>
<dbReference type="GO" id="GO:0006654">
    <property type="term" value="P:phosphatidic acid biosynthetic process"/>
    <property type="evidence" value="ECO:0007669"/>
    <property type="project" value="TreeGrafter"/>
</dbReference>
<gene>
    <name evidence="8" type="primary">SLC1_2</name>
    <name evidence="8" type="ORF">EHS24_001573</name>
</gene>
<keyword evidence="4" id="KW-0444">Lipid biosynthesis</keyword>
<evidence type="ECO:0000256" key="1">
    <source>
        <dbReference type="ARBA" id="ARBA00008655"/>
    </source>
</evidence>
<comment type="caution">
    <text evidence="8">The sequence shown here is derived from an EMBL/GenBank/DDBJ whole genome shotgun (WGS) entry which is preliminary data.</text>
</comment>
<evidence type="ECO:0000256" key="4">
    <source>
        <dbReference type="RuleBase" id="RU361267"/>
    </source>
</evidence>
<dbReference type="EC" id="2.3.1.51" evidence="4"/>
<keyword evidence="6" id="KW-0472">Membrane</keyword>
<evidence type="ECO:0000256" key="3">
    <source>
        <dbReference type="ARBA" id="ARBA00023315"/>
    </source>
</evidence>
<dbReference type="GO" id="GO:0016020">
    <property type="term" value="C:membrane"/>
    <property type="evidence" value="ECO:0007669"/>
    <property type="project" value="InterPro"/>
</dbReference>
<feature type="transmembrane region" description="Helical" evidence="6">
    <location>
        <begin position="12"/>
        <end position="34"/>
    </location>
</feature>
<keyword evidence="6" id="KW-0812">Transmembrane</keyword>
<proteinExistence type="inferred from homology"/>
<comment type="similarity">
    <text evidence="1 4">Belongs to the 1-acyl-sn-glycerol-3-phosphate acyltransferase family.</text>
</comment>
<organism evidence="8 9">
    <name type="scientific">Apiotrichum porosum</name>
    <dbReference type="NCBI Taxonomy" id="105984"/>
    <lineage>
        <taxon>Eukaryota</taxon>
        <taxon>Fungi</taxon>
        <taxon>Dikarya</taxon>
        <taxon>Basidiomycota</taxon>
        <taxon>Agaricomycotina</taxon>
        <taxon>Tremellomycetes</taxon>
        <taxon>Trichosporonales</taxon>
        <taxon>Trichosporonaceae</taxon>
        <taxon>Apiotrichum</taxon>
    </lineage>
</organism>
<dbReference type="SUPFAM" id="SSF69593">
    <property type="entry name" value="Glycerol-3-phosphate (1)-acyltransferase"/>
    <property type="match status" value="1"/>
</dbReference>
<dbReference type="NCBIfam" id="TIGR00530">
    <property type="entry name" value="AGP_acyltrn"/>
    <property type="match status" value="1"/>
</dbReference>
<comment type="domain">
    <text evidence="4">The HXXXXD motif is essential for acyltransferase activity and may constitute the binding site for the phosphate moiety of the glycerol-3-phosphate.</text>
</comment>
<dbReference type="InterPro" id="IPR004552">
    <property type="entry name" value="AGP_acyltrans"/>
</dbReference>
<dbReference type="PANTHER" id="PTHR10434:SF11">
    <property type="entry name" value="1-ACYL-SN-GLYCEROL-3-PHOSPHATE ACYLTRANSFERASE"/>
    <property type="match status" value="1"/>
</dbReference>
<reference evidence="8 9" key="1">
    <citation type="submission" date="2018-11" db="EMBL/GenBank/DDBJ databases">
        <title>Genome sequence of Apiotrichum porosum DSM 27194.</title>
        <authorList>
            <person name="Aliyu H."/>
            <person name="Gorte O."/>
            <person name="Ochsenreither K."/>
        </authorList>
    </citation>
    <scope>NUCLEOTIDE SEQUENCE [LARGE SCALE GENOMIC DNA]</scope>
    <source>
        <strain evidence="8 9">DSM 27194</strain>
    </source>
</reference>
<dbReference type="OrthoDB" id="202234at2759"/>
<keyword evidence="4" id="KW-1208">Phospholipid metabolism</keyword>
<evidence type="ECO:0000256" key="5">
    <source>
        <dbReference type="SAM" id="MobiDB-lite"/>
    </source>
</evidence>
<comment type="catalytic activity">
    <reaction evidence="4">
        <text>a 1-acyl-sn-glycero-3-phosphate + an acyl-CoA = a 1,2-diacyl-sn-glycero-3-phosphate + CoA</text>
        <dbReference type="Rhea" id="RHEA:19709"/>
        <dbReference type="ChEBI" id="CHEBI:57287"/>
        <dbReference type="ChEBI" id="CHEBI:57970"/>
        <dbReference type="ChEBI" id="CHEBI:58342"/>
        <dbReference type="ChEBI" id="CHEBI:58608"/>
        <dbReference type="EC" id="2.3.1.51"/>
    </reaction>
</comment>
<dbReference type="STRING" id="105984.A0A427XKW7"/>
<dbReference type="GO" id="GO:0003841">
    <property type="term" value="F:1-acylglycerol-3-phosphate O-acyltransferase activity"/>
    <property type="evidence" value="ECO:0007669"/>
    <property type="project" value="UniProtKB-UniRule"/>
</dbReference>
<protein>
    <recommendedName>
        <fullName evidence="4">1-acyl-sn-glycerol-3-phosphate acyltransferase</fullName>
        <ecNumber evidence="4">2.3.1.51</ecNumber>
    </recommendedName>
</protein>
<keyword evidence="4" id="KW-0443">Lipid metabolism</keyword>
<accession>A0A427XKW7</accession>
<dbReference type="EMBL" id="RSCE01000010">
    <property type="protein sequence ID" value="RSH79521.1"/>
    <property type="molecule type" value="Genomic_DNA"/>
</dbReference>
<keyword evidence="3 4" id="KW-0012">Acyltransferase</keyword>
<dbReference type="Pfam" id="PF01553">
    <property type="entry name" value="Acyltransferase"/>
    <property type="match status" value="1"/>
</dbReference>
<dbReference type="RefSeq" id="XP_028474668.1">
    <property type="nucleotide sequence ID" value="XM_028617361.1"/>
</dbReference>
<dbReference type="SMART" id="SM00563">
    <property type="entry name" value="PlsC"/>
    <property type="match status" value="1"/>
</dbReference>
<keyword evidence="4" id="KW-0594">Phospholipid biosynthesis</keyword>
<dbReference type="Proteomes" id="UP000279236">
    <property type="component" value="Unassembled WGS sequence"/>
</dbReference>
<sequence>MGALQYKLRSLLYYTLLLTVGFFATLIGVVATLCGRRFDTNYYVARTFWHVAGPIVGWKFEVEGEEHLTAASNGEEPAVIIGNHQNAVDILYLGRIFPKHASIMAKKELKWVPGLGWFMMLSGSIFINRGNNKSAVGMMQAAAQEMKRKKISLFIFPEGTRHLSDKPELAPFKKGAFHLAVQAGSPIVPIVVENYSKLLKPGKYFKRGTLKIRVLPPIPTTGLTTNDVNDLVERTRSAMSEALVAISNDMPPVPATTDSTRLTVDSPQQSYNSIPKEDTEHAEHENEVEATVGGAAAVDEDATLRASTSTDGKDAADKVVDEATVEVVAPITNDDNTNRKLSIA</sequence>
<dbReference type="PANTHER" id="PTHR10434">
    <property type="entry name" value="1-ACYL-SN-GLYCEROL-3-PHOSPHATE ACYLTRANSFERASE"/>
    <property type="match status" value="1"/>
</dbReference>
<dbReference type="GeneID" id="39586116"/>
<dbReference type="AlphaFoldDB" id="A0A427XKW7"/>
<feature type="region of interest" description="Disordered" evidence="5">
    <location>
        <begin position="249"/>
        <end position="317"/>
    </location>
</feature>
<evidence type="ECO:0000256" key="2">
    <source>
        <dbReference type="ARBA" id="ARBA00022679"/>
    </source>
</evidence>